<proteinExistence type="predicted"/>
<gene>
    <name evidence="1" type="ORF">THALASSA_205</name>
</gene>
<keyword evidence="2" id="KW-1185">Reference proteome</keyword>
<dbReference type="Proteomes" id="UP000240962">
    <property type="component" value="Segment"/>
</dbReference>
<evidence type="ECO:0000313" key="2">
    <source>
        <dbReference type="Proteomes" id="UP000240962"/>
    </source>
</evidence>
<accession>A0A2H5BHC9</accession>
<organism evidence="1 2">
    <name type="scientific">Vibrio phage Thalassa</name>
    <dbReference type="NCBI Taxonomy" id="2570301"/>
    <lineage>
        <taxon>Viruses</taxon>
        <taxon>Duplodnaviria</taxon>
        <taxon>Heunggongvirae</taxon>
        <taxon>Uroviricota</taxon>
        <taxon>Caudoviricetes</taxon>
        <taxon>Demerecviridae</taxon>
        <taxon>Ermolyevavirinae</taxon>
        <taxon>Thalassavirus</taxon>
        <taxon>Thalassavirus thalassa</taxon>
    </lineage>
</organism>
<dbReference type="EMBL" id="MG649967">
    <property type="protein sequence ID" value="AUG85384.1"/>
    <property type="molecule type" value="Genomic_DNA"/>
</dbReference>
<name>A0A2H5BHC9_9CAUD</name>
<protein>
    <submittedName>
        <fullName evidence="1">Uncharacterized protein</fullName>
    </submittedName>
</protein>
<reference evidence="2" key="1">
    <citation type="submission" date="2017-12" db="EMBL/GenBank/DDBJ databases">
        <authorList>
            <person name="Page C.L."/>
            <person name="McFadden E.F."/>
            <person name="Syed A.X."/>
            <person name="Lafty E.M."/>
            <person name="Hyatt D.A."/>
            <person name="Farronato D.M."/>
            <person name="Dong S.Z."/>
            <person name="Apostolopoulos E.L."/>
            <person name="Broussard G.W."/>
        </authorList>
    </citation>
    <scope>NUCLEOTIDE SEQUENCE [LARGE SCALE GENOMIC DNA]</scope>
</reference>
<evidence type="ECO:0000313" key="1">
    <source>
        <dbReference type="EMBL" id="AUG85384.1"/>
    </source>
</evidence>
<sequence length="82" mass="9501">MYGIGNMWVSVYEFVAMVEAANSLFCLRQRTTRLEPAVLAKQCQRDVYGVYHNKEHNCDRLEERVVMTVMNKVLEDAKSNIS</sequence>